<feature type="compositionally biased region" description="Basic and acidic residues" evidence="1">
    <location>
        <begin position="439"/>
        <end position="455"/>
    </location>
</feature>
<feature type="region of interest" description="Disordered" evidence="1">
    <location>
        <begin position="252"/>
        <end position="302"/>
    </location>
</feature>
<feature type="region of interest" description="Disordered" evidence="1">
    <location>
        <begin position="400"/>
        <end position="481"/>
    </location>
</feature>
<dbReference type="Proteomes" id="UP001596028">
    <property type="component" value="Unassembled WGS sequence"/>
</dbReference>
<gene>
    <name evidence="2" type="ORF">ACFO3S_16385</name>
</gene>
<organism evidence="2 3">
    <name type="scientific">Cohnella hongkongensis</name>
    <dbReference type="NCBI Taxonomy" id="178337"/>
    <lineage>
        <taxon>Bacteria</taxon>
        <taxon>Bacillati</taxon>
        <taxon>Bacillota</taxon>
        <taxon>Bacilli</taxon>
        <taxon>Bacillales</taxon>
        <taxon>Paenibacillaceae</taxon>
        <taxon>Cohnella</taxon>
    </lineage>
</organism>
<comment type="caution">
    <text evidence="2">The sequence shown here is derived from an EMBL/GenBank/DDBJ whole genome shotgun (WGS) entry which is preliminary data.</text>
</comment>
<reference evidence="3" key="1">
    <citation type="journal article" date="2019" name="Int. J. Syst. Evol. Microbiol.">
        <title>The Global Catalogue of Microorganisms (GCM) 10K type strain sequencing project: providing services to taxonomists for standard genome sequencing and annotation.</title>
        <authorList>
            <consortium name="The Broad Institute Genomics Platform"/>
            <consortium name="The Broad Institute Genome Sequencing Center for Infectious Disease"/>
            <person name="Wu L."/>
            <person name="Ma J."/>
        </authorList>
    </citation>
    <scope>NUCLEOTIDE SEQUENCE [LARGE SCALE GENOMIC DNA]</scope>
    <source>
        <strain evidence="3">CCUG 49571</strain>
    </source>
</reference>
<feature type="compositionally biased region" description="Basic and acidic residues" evidence="1">
    <location>
        <begin position="284"/>
        <end position="295"/>
    </location>
</feature>
<feature type="compositionally biased region" description="Acidic residues" evidence="1">
    <location>
        <begin position="456"/>
        <end position="481"/>
    </location>
</feature>
<sequence>MPKINGDRKKRETGKKTASSASSSAVGDALLEMQQTGGNQHALSMIQTVPSDAGPSPGMFSIGSGGFQYQLPQASLIQEFSRDLTSGYAQAPSASDRERFPHLNREEGDRRLAELREPADRAALVKEARDQGRAHEYLRLTATSSRGRESALRLGRVQGTKKRGQQREQHFYDSGGKFTPYPREAEHLEGMTSPGTSTQKVWKALDAVNRGEAPPQGFESQERELMSVPVITNLSEVQRSPLMGAASNMEIANQAHTTGTPKSFEEAFGRSEEREVKKRKRKREKADSDEGDSKTKAFNFPGSISATGSGAVHQFQAVEDSLMRGELSEDAVRKRVRRAPEGSDVEEARRLAVGKQKALLGTFQDRLSMTDVSYAQGESVGADREMATLMRLRSGLRRNAMPQMGLLPSLRTLEKQTASSSSSTSSTSPAAKVPFEAFDSGHEVDDDEFVPRREELEESEDESALAELEEEEEEEDNSTIR</sequence>
<accession>A0ABV9FF56</accession>
<dbReference type="RefSeq" id="WP_378098385.1">
    <property type="nucleotide sequence ID" value="NZ_JBHSEP010000012.1"/>
</dbReference>
<feature type="region of interest" description="Disordered" evidence="1">
    <location>
        <begin position="149"/>
        <end position="179"/>
    </location>
</feature>
<name>A0ABV9FF56_9BACL</name>
<feature type="compositionally biased region" description="Basic and acidic residues" evidence="1">
    <location>
        <begin position="263"/>
        <end position="276"/>
    </location>
</feature>
<evidence type="ECO:0000256" key="1">
    <source>
        <dbReference type="SAM" id="MobiDB-lite"/>
    </source>
</evidence>
<proteinExistence type="predicted"/>
<feature type="region of interest" description="Disordered" evidence="1">
    <location>
        <begin position="1"/>
        <end position="37"/>
    </location>
</feature>
<evidence type="ECO:0000313" key="3">
    <source>
        <dbReference type="Proteomes" id="UP001596028"/>
    </source>
</evidence>
<evidence type="ECO:0000313" key="2">
    <source>
        <dbReference type="EMBL" id="MFC4599833.1"/>
    </source>
</evidence>
<protein>
    <submittedName>
        <fullName evidence="2">Uncharacterized protein</fullName>
    </submittedName>
</protein>
<keyword evidence="3" id="KW-1185">Reference proteome</keyword>
<feature type="compositionally biased region" description="Low complexity" evidence="1">
    <location>
        <begin position="417"/>
        <end position="431"/>
    </location>
</feature>
<feature type="compositionally biased region" description="Basic and acidic residues" evidence="1">
    <location>
        <begin position="1"/>
        <end position="10"/>
    </location>
</feature>
<feature type="compositionally biased region" description="Polar residues" evidence="1">
    <location>
        <begin position="252"/>
        <end position="261"/>
    </location>
</feature>
<dbReference type="EMBL" id="JBHSEP010000012">
    <property type="protein sequence ID" value="MFC4599833.1"/>
    <property type="molecule type" value="Genomic_DNA"/>
</dbReference>